<dbReference type="GeneID" id="117644104"/>
<dbReference type="SUPFAM" id="SSF54211">
    <property type="entry name" value="Ribosomal protein S5 domain 2-like"/>
    <property type="match status" value="1"/>
</dbReference>
<evidence type="ECO:0000256" key="5">
    <source>
        <dbReference type="ARBA" id="ARBA00023274"/>
    </source>
</evidence>
<evidence type="ECO:0000313" key="14">
    <source>
        <dbReference type="RefSeq" id="XP_034239208.1"/>
    </source>
</evidence>
<dbReference type="Proteomes" id="UP000515158">
    <property type="component" value="Unplaced"/>
</dbReference>
<gene>
    <name evidence="14" type="primary">LOC117644104</name>
</gene>
<evidence type="ECO:0000256" key="3">
    <source>
        <dbReference type="ARBA" id="ARBA00022980"/>
    </source>
</evidence>
<keyword evidence="13" id="KW-1185">Reference proteome</keyword>
<dbReference type="RefSeq" id="XP_034239208.1">
    <property type="nucleotide sequence ID" value="XM_034383317.1"/>
</dbReference>
<dbReference type="GO" id="GO:0003723">
    <property type="term" value="F:RNA binding"/>
    <property type="evidence" value="ECO:0007669"/>
    <property type="project" value="InterPro"/>
</dbReference>
<dbReference type="KEGG" id="tpal:117644104"/>
<evidence type="ECO:0000256" key="7">
    <source>
        <dbReference type="ARBA" id="ARBA00041606"/>
    </source>
</evidence>
<organism evidence="14">
    <name type="scientific">Thrips palmi</name>
    <name type="common">Melon thrips</name>
    <dbReference type="NCBI Taxonomy" id="161013"/>
    <lineage>
        <taxon>Eukaryota</taxon>
        <taxon>Metazoa</taxon>
        <taxon>Ecdysozoa</taxon>
        <taxon>Arthropoda</taxon>
        <taxon>Hexapoda</taxon>
        <taxon>Insecta</taxon>
        <taxon>Pterygota</taxon>
        <taxon>Neoptera</taxon>
        <taxon>Paraneoptera</taxon>
        <taxon>Thysanoptera</taxon>
        <taxon>Terebrantia</taxon>
        <taxon>Thripoidea</taxon>
        <taxon>Thripidae</taxon>
        <taxon>Thrips</taxon>
    </lineage>
</organism>
<protein>
    <recommendedName>
        <fullName evidence="6">Small ribosomal subunit protein uS5m</fullName>
    </recommendedName>
    <alternativeName>
        <fullName evidence="7">28S ribosomal protein S5, mitochondrial</fullName>
    </alternativeName>
</protein>
<comment type="similarity">
    <text evidence="2 10">Belongs to the universal ribosomal protein uS5 family.</text>
</comment>
<dbReference type="CTD" id="64969"/>
<reference evidence="14" key="1">
    <citation type="submission" date="2025-08" db="UniProtKB">
        <authorList>
            <consortium name="RefSeq"/>
        </authorList>
    </citation>
    <scope>IDENTIFICATION</scope>
    <source>
        <tissue evidence="14">Total insect</tissue>
    </source>
</reference>
<evidence type="ECO:0000256" key="9">
    <source>
        <dbReference type="PROSITE-ProRule" id="PRU00268"/>
    </source>
</evidence>
<dbReference type="GO" id="GO:0003735">
    <property type="term" value="F:structural constituent of ribosome"/>
    <property type="evidence" value="ECO:0007669"/>
    <property type="project" value="UniProtKB-UniRule"/>
</dbReference>
<dbReference type="PANTHER" id="PTHR48277">
    <property type="entry name" value="MITOCHONDRIAL RIBOSOMAL PROTEIN S5"/>
    <property type="match status" value="1"/>
</dbReference>
<dbReference type="GO" id="GO:0005743">
    <property type="term" value="C:mitochondrial inner membrane"/>
    <property type="evidence" value="ECO:0007669"/>
    <property type="project" value="UniProtKB-ARBA"/>
</dbReference>
<keyword evidence="3 9" id="KW-0689">Ribosomal protein</keyword>
<proteinExistence type="inferred from homology"/>
<dbReference type="InterPro" id="IPR013810">
    <property type="entry name" value="Ribosomal_uS5_N"/>
</dbReference>
<evidence type="ECO:0000313" key="13">
    <source>
        <dbReference type="Proteomes" id="UP000515158"/>
    </source>
</evidence>
<dbReference type="InterPro" id="IPR000851">
    <property type="entry name" value="Ribosomal_uS5"/>
</dbReference>
<keyword evidence="4" id="KW-0496">Mitochondrion</keyword>
<dbReference type="InterPro" id="IPR020568">
    <property type="entry name" value="Ribosomal_Su5_D2-typ_SF"/>
</dbReference>
<evidence type="ECO:0000256" key="1">
    <source>
        <dbReference type="ARBA" id="ARBA00004173"/>
    </source>
</evidence>
<dbReference type="GO" id="GO:0005763">
    <property type="term" value="C:mitochondrial small ribosomal subunit"/>
    <property type="evidence" value="ECO:0007669"/>
    <property type="project" value="UniProtKB-ARBA"/>
</dbReference>
<dbReference type="FunCoup" id="A0A6P8YHF9">
    <property type="interactions" value="465"/>
</dbReference>
<keyword evidence="5 9" id="KW-0687">Ribonucleoprotein</keyword>
<sequence length="429" mass="47948">MARMLGQLRAVVARLNGASSLAPLPLLQHNLTSPNLHQVRTAVGAFNSQGSDSLWKSITIVSKNGARRGRGKKTNSRLIKDLYKGVALGTGQGDNKMVWPGLNTSVLRGRQVVQQGKMEEKEDPNAAVKEAKDEVQSRRKLHPLDRGFTSVNVCGRNLKNTTNLNFHEDFDFRVIDSRNVSHMTGMFGRYQQAATVVACGNGNGVIGLGAGKALTRNSSIQKAANRAIIRLVHVERYNNSTVLHDFFSQYYATKIFVTRKPEGYGLNCHRVIALMCRLIGIKDLEATVEGSVMPMNIAKAFLLGLVQQKKYEQFAEEKKLHVVEFDPKRRNYPSVLASPEVCRSNVEIPTSESIDFNQHALGGKVRFEKPKRAPFFVRLKGWEIHLKRTERRRGAKTNEYELMAKYGELNSFLTAKYPEAVRPGATPKE</sequence>
<dbReference type="Pfam" id="PF21251">
    <property type="entry name" value="Ribosomal_uS5m_N"/>
    <property type="match status" value="1"/>
</dbReference>
<dbReference type="InParanoid" id="A0A6P8YHF9"/>
<dbReference type="Pfam" id="PF03719">
    <property type="entry name" value="Ribosomal_S5_C"/>
    <property type="match status" value="1"/>
</dbReference>
<dbReference type="InterPro" id="IPR005324">
    <property type="entry name" value="Ribosomal_uS5_C"/>
</dbReference>
<comment type="subunit">
    <text evidence="8">Component of the mitochondrial ribosome small subunit (28S) which comprises a 12S rRNA and about 30 distinct proteins.</text>
</comment>
<dbReference type="OrthoDB" id="309483at2759"/>
<accession>A0A6P8YHF9</accession>
<dbReference type="Pfam" id="PF00333">
    <property type="entry name" value="Ribosomal_S5"/>
    <property type="match status" value="1"/>
</dbReference>
<dbReference type="FunFam" id="3.30.230.10:FF:000002">
    <property type="entry name" value="30S ribosomal protein S5"/>
    <property type="match status" value="1"/>
</dbReference>
<evidence type="ECO:0000256" key="6">
    <source>
        <dbReference type="ARBA" id="ARBA00039335"/>
    </source>
</evidence>
<evidence type="ECO:0000256" key="8">
    <source>
        <dbReference type="ARBA" id="ARBA00062683"/>
    </source>
</evidence>
<feature type="domain" description="S5 DRBM" evidence="12">
    <location>
        <begin position="170"/>
        <end position="234"/>
    </location>
</feature>
<dbReference type="InterPro" id="IPR048584">
    <property type="entry name" value="Ribosomal_uS5m_N"/>
</dbReference>
<feature type="compositionally biased region" description="Basic and acidic residues" evidence="11">
    <location>
        <begin position="117"/>
        <end position="137"/>
    </location>
</feature>
<dbReference type="Gene3D" id="3.30.230.10">
    <property type="match status" value="1"/>
</dbReference>
<dbReference type="InterPro" id="IPR014721">
    <property type="entry name" value="Ribsml_uS5_D2-typ_fold_subgr"/>
</dbReference>
<dbReference type="PROSITE" id="PS50881">
    <property type="entry name" value="S5_DSRBD"/>
    <property type="match status" value="1"/>
</dbReference>
<dbReference type="SUPFAM" id="SSF54768">
    <property type="entry name" value="dsRNA-binding domain-like"/>
    <property type="match status" value="1"/>
</dbReference>
<dbReference type="Gene3D" id="3.30.160.20">
    <property type="match status" value="1"/>
</dbReference>
<dbReference type="AlphaFoldDB" id="A0A6P8YHF9"/>
<evidence type="ECO:0000256" key="2">
    <source>
        <dbReference type="ARBA" id="ARBA00008945"/>
    </source>
</evidence>
<dbReference type="PANTHER" id="PTHR48277:SF1">
    <property type="entry name" value="MITOCHONDRIAL RIBOSOMAL PROTEIN S5"/>
    <property type="match status" value="1"/>
</dbReference>
<evidence type="ECO:0000256" key="10">
    <source>
        <dbReference type="RuleBase" id="RU003823"/>
    </source>
</evidence>
<dbReference type="GO" id="GO:0006412">
    <property type="term" value="P:translation"/>
    <property type="evidence" value="ECO:0007669"/>
    <property type="project" value="InterPro"/>
</dbReference>
<feature type="region of interest" description="Disordered" evidence="11">
    <location>
        <begin position="116"/>
        <end position="137"/>
    </location>
</feature>
<dbReference type="FunFam" id="3.30.160.20:FF:000022">
    <property type="entry name" value="28S ribosomal protein S5, mitochondrial"/>
    <property type="match status" value="1"/>
</dbReference>
<comment type="subcellular location">
    <subcellularLocation>
        <location evidence="1">Mitochondrion</location>
    </subcellularLocation>
</comment>
<evidence type="ECO:0000259" key="12">
    <source>
        <dbReference type="PROSITE" id="PS50881"/>
    </source>
</evidence>
<name>A0A6P8YHF9_THRPL</name>
<evidence type="ECO:0000256" key="11">
    <source>
        <dbReference type="SAM" id="MobiDB-lite"/>
    </source>
</evidence>
<evidence type="ECO:0000256" key="4">
    <source>
        <dbReference type="ARBA" id="ARBA00023128"/>
    </source>
</evidence>